<accession>A0A1I7X0Q5</accession>
<dbReference type="AlphaFoldDB" id="A0A1I7X0Q5"/>
<dbReference type="WBParaSite" id="Hba_11012">
    <property type="protein sequence ID" value="Hba_11012"/>
    <property type="gene ID" value="Hba_11012"/>
</dbReference>
<organism evidence="1 2">
    <name type="scientific">Heterorhabditis bacteriophora</name>
    <name type="common">Entomopathogenic nematode worm</name>
    <dbReference type="NCBI Taxonomy" id="37862"/>
    <lineage>
        <taxon>Eukaryota</taxon>
        <taxon>Metazoa</taxon>
        <taxon>Ecdysozoa</taxon>
        <taxon>Nematoda</taxon>
        <taxon>Chromadorea</taxon>
        <taxon>Rhabditida</taxon>
        <taxon>Rhabditina</taxon>
        <taxon>Rhabditomorpha</taxon>
        <taxon>Strongyloidea</taxon>
        <taxon>Heterorhabditidae</taxon>
        <taxon>Heterorhabditis</taxon>
    </lineage>
</organism>
<keyword evidence="1" id="KW-1185">Reference proteome</keyword>
<protein>
    <submittedName>
        <fullName evidence="2">Tyrosine-protein phosphatase domain-containing protein</fullName>
    </submittedName>
</protein>
<name>A0A1I7X0Q5_HETBA</name>
<sequence>MEAGWRNRIIVRMNNIVCSHSIMAQCWERQLEQRPEFSTIRQNLASQLEEITEEYSYLKLDAQRDYYNVQYGDQKPDVMVIPESSQIQSENSSLSGDTI</sequence>
<evidence type="ECO:0000313" key="2">
    <source>
        <dbReference type="WBParaSite" id="Hba_11012"/>
    </source>
</evidence>
<dbReference type="Proteomes" id="UP000095283">
    <property type="component" value="Unplaced"/>
</dbReference>
<reference evidence="2" key="1">
    <citation type="submission" date="2016-11" db="UniProtKB">
        <authorList>
            <consortium name="WormBaseParasite"/>
        </authorList>
    </citation>
    <scope>IDENTIFICATION</scope>
</reference>
<evidence type="ECO:0000313" key="1">
    <source>
        <dbReference type="Proteomes" id="UP000095283"/>
    </source>
</evidence>
<proteinExistence type="predicted"/>